<feature type="domain" description="TIR" evidence="16">
    <location>
        <begin position="775"/>
        <end position="916"/>
    </location>
</feature>
<evidence type="ECO:0000313" key="18">
    <source>
        <dbReference type="Proteomes" id="UP000261520"/>
    </source>
</evidence>
<evidence type="ECO:0000256" key="6">
    <source>
        <dbReference type="ARBA" id="ARBA00022729"/>
    </source>
</evidence>
<dbReference type="GO" id="GO:0005886">
    <property type="term" value="C:plasma membrane"/>
    <property type="evidence" value="ECO:0007669"/>
    <property type="project" value="TreeGrafter"/>
</dbReference>
<comment type="similarity">
    <text evidence="2">Belongs to the Toll-like receptor family.</text>
</comment>
<dbReference type="InterPro" id="IPR003591">
    <property type="entry name" value="Leu-rich_rpt_typical-subtyp"/>
</dbReference>
<dbReference type="SMART" id="SM00255">
    <property type="entry name" value="TIR"/>
    <property type="match status" value="1"/>
</dbReference>
<feature type="transmembrane region" description="Helical" evidence="14">
    <location>
        <begin position="747"/>
        <end position="764"/>
    </location>
</feature>
<dbReference type="FunFam" id="3.40.50.10140:FF:000001">
    <property type="entry name" value="Toll-like receptor 2"/>
    <property type="match status" value="1"/>
</dbReference>
<dbReference type="InterPro" id="IPR000157">
    <property type="entry name" value="TIR_dom"/>
</dbReference>
<keyword evidence="9 14" id="KW-1133">Transmembrane helix</keyword>
<keyword evidence="18" id="KW-1185">Reference proteome</keyword>
<dbReference type="Gene3D" id="3.80.10.10">
    <property type="entry name" value="Ribonuclease Inhibitor"/>
    <property type="match status" value="4"/>
</dbReference>
<protein>
    <recommendedName>
        <fullName evidence="16">TIR domain-containing protein</fullName>
    </recommendedName>
</protein>
<evidence type="ECO:0000259" key="16">
    <source>
        <dbReference type="PROSITE" id="PS50104"/>
    </source>
</evidence>
<keyword evidence="6 15" id="KW-0732">Signal</keyword>
<keyword evidence="5 14" id="KW-0812">Transmembrane</keyword>
<dbReference type="SUPFAM" id="SSF52200">
    <property type="entry name" value="Toll/Interleukin receptor TIR domain"/>
    <property type="match status" value="1"/>
</dbReference>
<keyword evidence="11" id="KW-0675">Receptor</keyword>
<dbReference type="GO" id="GO:0002224">
    <property type="term" value="P:toll-like receptor signaling pathway"/>
    <property type="evidence" value="ECO:0007669"/>
    <property type="project" value="TreeGrafter"/>
</dbReference>
<dbReference type="InterPro" id="IPR001611">
    <property type="entry name" value="Leu-rich_rpt"/>
</dbReference>
<keyword evidence="7" id="KW-0677">Repeat</keyword>
<evidence type="ECO:0000313" key="17">
    <source>
        <dbReference type="Ensembl" id="ENSPMGP00000007601.1"/>
    </source>
</evidence>
<accession>A0A3B3ZTG4</accession>
<evidence type="ECO:0000256" key="13">
    <source>
        <dbReference type="ARBA" id="ARBA00023198"/>
    </source>
</evidence>
<dbReference type="SMART" id="SM00369">
    <property type="entry name" value="LRR_TYP"/>
    <property type="match status" value="14"/>
</dbReference>
<dbReference type="Pfam" id="PF13855">
    <property type="entry name" value="LRR_8"/>
    <property type="match status" value="3"/>
</dbReference>
<evidence type="ECO:0000256" key="1">
    <source>
        <dbReference type="ARBA" id="ARBA00004479"/>
    </source>
</evidence>
<dbReference type="FunFam" id="3.80.10.10:FF:000770">
    <property type="entry name" value="Uncharacterized protein"/>
    <property type="match status" value="1"/>
</dbReference>
<evidence type="ECO:0000256" key="15">
    <source>
        <dbReference type="SAM" id="SignalP"/>
    </source>
</evidence>
<evidence type="ECO:0000256" key="3">
    <source>
        <dbReference type="ARBA" id="ARBA00022588"/>
    </source>
</evidence>
<dbReference type="Pfam" id="PF01582">
    <property type="entry name" value="TIR"/>
    <property type="match status" value="1"/>
</dbReference>
<dbReference type="InterPro" id="IPR026906">
    <property type="entry name" value="LRR_5"/>
</dbReference>
<dbReference type="FunFam" id="3.80.10.10:FF:001164">
    <property type="entry name" value="GH01279p"/>
    <property type="match status" value="1"/>
</dbReference>
<evidence type="ECO:0000256" key="10">
    <source>
        <dbReference type="ARBA" id="ARBA00023136"/>
    </source>
</evidence>
<keyword evidence="10 14" id="KW-0472">Membrane</keyword>
<evidence type="ECO:0000256" key="14">
    <source>
        <dbReference type="SAM" id="Phobius"/>
    </source>
</evidence>
<keyword evidence="3" id="KW-0399">Innate immunity</keyword>
<dbReference type="PRINTS" id="PR01537">
    <property type="entry name" value="INTRLKN1R1F"/>
</dbReference>
<proteinExistence type="inferred from homology"/>
<evidence type="ECO:0000256" key="5">
    <source>
        <dbReference type="ARBA" id="ARBA00022692"/>
    </source>
</evidence>
<dbReference type="PANTHER" id="PTHR24365">
    <property type="entry name" value="TOLL-LIKE RECEPTOR"/>
    <property type="match status" value="1"/>
</dbReference>
<dbReference type="Gene3D" id="3.40.50.10140">
    <property type="entry name" value="Toll/interleukin-1 receptor homology (TIR) domain"/>
    <property type="match status" value="1"/>
</dbReference>
<comment type="subcellular location">
    <subcellularLocation>
        <location evidence="1">Membrane</location>
        <topology evidence="1">Single-pass type I membrane protein</topology>
    </subcellularLocation>
</comment>
<evidence type="ECO:0000256" key="9">
    <source>
        <dbReference type="ARBA" id="ARBA00022989"/>
    </source>
</evidence>
<dbReference type="PANTHER" id="PTHR24365:SF522">
    <property type="entry name" value="LOW QUALITY PROTEIN: TOLL-LIKE RECEPTOR 13-RELATED"/>
    <property type="match status" value="1"/>
</dbReference>
<feature type="signal peptide" evidence="15">
    <location>
        <begin position="1"/>
        <end position="28"/>
    </location>
</feature>
<dbReference type="Proteomes" id="UP000261520">
    <property type="component" value="Unplaced"/>
</dbReference>
<dbReference type="AlphaFoldDB" id="A0A3B3ZTG4"/>
<evidence type="ECO:0000256" key="11">
    <source>
        <dbReference type="ARBA" id="ARBA00023170"/>
    </source>
</evidence>
<dbReference type="GO" id="GO:0045087">
    <property type="term" value="P:innate immune response"/>
    <property type="evidence" value="ECO:0007669"/>
    <property type="project" value="UniProtKB-KW"/>
</dbReference>
<evidence type="ECO:0000256" key="8">
    <source>
        <dbReference type="ARBA" id="ARBA00022859"/>
    </source>
</evidence>
<reference evidence="17" key="2">
    <citation type="submission" date="2025-09" db="UniProtKB">
        <authorList>
            <consortium name="Ensembl"/>
        </authorList>
    </citation>
    <scope>IDENTIFICATION</scope>
</reference>
<dbReference type="InterPro" id="IPR035897">
    <property type="entry name" value="Toll_tir_struct_dom_sf"/>
</dbReference>
<keyword evidence="4" id="KW-0433">Leucine-rich repeat</keyword>
<name>A0A3B3ZTG4_9GOBI</name>
<feature type="transmembrane region" description="Helical" evidence="14">
    <location>
        <begin position="722"/>
        <end position="740"/>
    </location>
</feature>
<evidence type="ECO:0000256" key="12">
    <source>
        <dbReference type="ARBA" id="ARBA00023180"/>
    </source>
</evidence>
<dbReference type="SUPFAM" id="SSF52058">
    <property type="entry name" value="L domain-like"/>
    <property type="match status" value="3"/>
</dbReference>
<dbReference type="GO" id="GO:0006954">
    <property type="term" value="P:inflammatory response"/>
    <property type="evidence" value="ECO:0007669"/>
    <property type="project" value="UniProtKB-KW"/>
</dbReference>
<evidence type="ECO:0000256" key="4">
    <source>
        <dbReference type="ARBA" id="ARBA00022614"/>
    </source>
</evidence>
<dbReference type="PROSITE" id="PS50104">
    <property type="entry name" value="TIR"/>
    <property type="match status" value="1"/>
</dbReference>
<keyword evidence="12" id="KW-0325">Glycoprotein</keyword>
<dbReference type="GO" id="GO:0038023">
    <property type="term" value="F:signaling receptor activity"/>
    <property type="evidence" value="ECO:0007669"/>
    <property type="project" value="TreeGrafter"/>
</dbReference>
<keyword evidence="13" id="KW-0395">Inflammatory response</keyword>
<sequence>PKQLHLTPQSSSLFSFLFLLLLPWPSCLYSFKKCSVNIDDQSLFKCTQKQLTNIPTDIPKSATDINLARNDIHIIRQTDLTGFYKLETLSLEMNKISHIEDGAFSDLSALTFLYLSFNQLTNLTDHMFKGLSNLSTLAIDTNQIHSISKFAFKPLNKLHTLRLTYNSLVSSDVAKILMHSLAGNDLTVFEPENCPFLFLNLTNLELDMTPLRKLSVHSDVFPHLKSFSLTSMTEPVIEWDVSDKDIFRSLSKLYLATTSFDIQSYQLLFKLVDSVDDLYLSGIGRLFDKGLLDFACNISSLQKLYLDLNNISILNDSLLQSCANLTYLDLAYNSLTDLTEASLQMLTQLTDLLLNDNHLSRIPVAIRNMTTLKYLSFTNNNIKELQCSDFLNLSSLTKLSLSNNVISKISSCVFRNLPNLENLNIFQNRLAQLDGCFDGTLMKLNSLDVSENSIGWLQRGTFHNMSSLTRLLLARSGVPTVEAGAFEGLYNLTDLDLSTNSFLKEAFADLPRLQRLVLSLHSLLPGPLSTTDSFNLSSLQSLEVKVTLRVCFPRPQDVLKGLGNLTTLKSSTFFCQTPHQDTFIYTPHLEELHIKSGDEFDASPELFHPLKELKILDLTNNRVKSVEFLSNANLIRLEVLRVNLNEIKVVNETVFRALPSLKYLDLSDNPFACNCSNAGFISWAIRNKQVQVVNAYQYRCSSPPTEEGHFLLDFNVQLCWEFTGFLCFISTSALVLVTLLSSFTYHFLRWQLVYGFYLLLAFLYDSKKKRQGCPDIYDAFVSYNVHDEDWVYGELLPELEGVQGWRLCLHHRDFQPGKPIIENITDAIYSSRKTLCVISRRYLQSEWCSREIQMASYRLFDEQKDVLILLFLEEISSNQLSPFYRMRKLVKSRTYLSWTQAQSHKGLFWENVRRALECGNEPTDNHNLLTANVY</sequence>
<evidence type="ECO:0000256" key="2">
    <source>
        <dbReference type="ARBA" id="ARBA00009634"/>
    </source>
</evidence>
<reference evidence="17" key="1">
    <citation type="submission" date="2025-08" db="UniProtKB">
        <authorList>
            <consortium name="Ensembl"/>
        </authorList>
    </citation>
    <scope>IDENTIFICATION</scope>
</reference>
<keyword evidence="8" id="KW-0391">Immunity</keyword>
<dbReference type="PROSITE" id="PS51450">
    <property type="entry name" value="LRR"/>
    <property type="match status" value="5"/>
</dbReference>
<organism evidence="17 18">
    <name type="scientific">Periophthalmus magnuspinnatus</name>
    <dbReference type="NCBI Taxonomy" id="409849"/>
    <lineage>
        <taxon>Eukaryota</taxon>
        <taxon>Metazoa</taxon>
        <taxon>Chordata</taxon>
        <taxon>Craniata</taxon>
        <taxon>Vertebrata</taxon>
        <taxon>Euteleostomi</taxon>
        <taxon>Actinopterygii</taxon>
        <taxon>Neopterygii</taxon>
        <taxon>Teleostei</taxon>
        <taxon>Neoteleostei</taxon>
        <taxon>Acanthomorphata</taxon>
        <taxon>Gobiaria</taxon>
        <taxon>Gobiiformes</taxon>
        <taxon>Gobioidei</taxon>
        <taxon>Gobiidae</taxon>
        <taxon>Oxudercinae</taxon>
        <taxon>Periophthalmus</taxon>
    </lineage>
</organism>
<dbReference type="Ensembl" id="ENSPMGT00000008087.1">
    <property type="protein sequence ID" value="ENSPMGP00000007601.1"/>
    <property type="gene ID" value="ENSPMGG00000005556.1"/>
</dbReference>
<dbReference type="InterPro" id="IPR032675">
    <property type="entry name" value="LRR_dom_sf"/>
</dbReference>
<feature type="chain" id="PRO_5017181566" description="TIR domain-containing protein" evidence="15">
    <location>
        <begin position="29"/>
        <end position="934"/>
    </location>
</feature>
<dbReference type="SMART" id="SM00365">
    <property type="entry name" value="LRR_SD22"/>
    <property type="match status" value="5"/>
</dbReference>
<evidence type="ECO:0000256" key="7">
    <source>
        <dbReference type="ARBA" id="ARBA00022737"/>
    </source>
</evidence>
<dbReference type="Pfam" id="PF13306">
    <property type="entry name" value="LRR_5"/>
    <property type="match status" value="1"/>
</dbReference>